<organism evidence="2 3">
    <name type="scientific">Perkinsus chesapeaki</name>
    <name type="common">Clam parasite</name>
    <name type="synonym">Perkinsus andrewsi</name>
    <dbReference type="NCBI Taxonomy" id="330153"/>
    <lineage>
        <taxon>Eukaryota</taxon>
        <taxon>Sar</taxon>
        <taxon>Alveolata</taxon>
        <taxon>Perkinsozoa</taxon>
        <taxon>Perkinsea</taxon>
        <taxon>Perkinsida</taxon>
        <taxon>Perkinsidae</taxon>
        <taxon>Perkinsus</taxon>
    </lineage>
</organism>
<dbReference type="Gene3D" id="3.30.420.10">
    <property type="entry name" value="Ribonuclease H-like superfamily/Ribonuclease H"/>
    <property type="match status" value="1"/>
</dbReference>
<dbReference type="AlphaFoldDB" id="A0A7J6MZ49"/>
<dbReference type="InterPro" id="IPR002110">
    <property type="entry name" value="Ankyrin_rpt"/>
</dbReference>
<dbReference type="SUPFAM" id="SSF48403">
    <property type="entry name" value="Ankyrin repeat"/>
    <property type="match status" value="1"/>
</dbReference>
<evidence type="ECO:0000313" key="2">
    <source>
        <dbReference type="EMBL" id="KAF4676883.1"/>
    </source>
</evidence>
<reference evidence="2 3" key="1">
    <citation type="submission" date="2020-04" db="EMBL/GenBank/DDBJ databases">
        <title>Perkinsus chesapeaki whole genome sequence.</title>
        <authorList>
            <person name="Bogema D.R."/>
        </authorList>
    </citation>
    <scope>NUCLEOTIDE SEQUENCE [LARGE SCALE GENOMIC DNA]</scope>
    <source>
        <strain evidence="2">ATCC PRA-425</strain>
    </source>
</reference>
<dbReference type="OrthoDB" id="270189at2759"/>
<dbReference type="GO" id="GO:0003676">
    <property type="term" value="F:nucleic acid binding"/>
    <property type="evidence" value="ECO:0007669"/>
    <property type="project" value="InterPro"/>
</dbReference>
<name>A0A7J6MZ49_PERCH</name>
<protein>
    <submittedName>
        <fullName evidence="2">Uncharacterized protein</fullName>
    </submittedName>
</protein>
<dbReference type="InterPro" id="IPR036770">
    <property type="entry name" value="Ankyrin_rpt-contain_sf"/>
</dbReference>
<dbReference type="EMBL" id="JAAPAO010000026">
    <property type="protein sequence ID" value="KAF4676883.1"/>
    <property type="molecule type" value="Genomic_DNA"/>
</dbReference>
<dbReference type="SMART" id="SM00248">
    <property type="entry name" value="ANK"/>
    <property type="match status" value="2"/>
</dbReference>
<dbReference type="Gene3D" id="1.25.40.20">
    <property type="entry name" value="Ankyrin repeat-containing domain"/>
    <property type="match status" value="1"/>
</dbReference>
<accession>A0A7J6MZ49</accession>
<keyword evidence="3" id="KW-1185">Reference proteome</keyword>
<gene>
    <name evidence="2" type="ORF">FOL47_004586</name>
</gene>
<dbReference type="InterPro" id="IPR036397">
    <property type="entry name" value="RNaseH_sf"/>
</dbReference>
<proteinExistence type="predicted"/>
<dbReference type="Proteomes" id="UP000591131">
    <property type="component" value="Unassembled WGS sequence"/>
</dbReference>
<dbReference type="Pfam" id="PF00023">
    <property type="entry name" value="Ank"/>
    <property type="match status" value="1"/>
</dbReference>
<evidence type="ECO:0000313" key="3">
    <source>
        <dbReference type="Proteomes" id="UP000591131"/>
    </source>
</evidence>
<evidence type="ECO:0000256" key="1">
    <source>
        <dbReference type="SAM" id="MobiDB-lite"/>
    </source>
</evidence>
<sequence>MPSSPKSKAAKRKRDSELSSDVRSLLKEKDETAAKKIISRIKEEISPPTDIKEWYDSVDAKHNTLLHLAVSARNPMLVRLLVKDYKFDVNCQRLGDRCTPLHLSIWNQTAYITQILSDELSADWDLQNSRNESPKDLKELRDKTLRLVWISLVTAPAEKSGQISPVLEVYMKITNGEATEVISDDRYVLAYPSKKLDASCGDSLIARLKARKNQGQGLYYECDSSTMSYDTCADAMLGVLEAHCPKRYCLLAGYRAHAYRGLLQTHFPKVADWLHQNAIMDVSSLQQFAYRYGHVTGAAPSDHPRPSLNGKAYCLDAEEDLKQPTHRTE</sequence>
<feature type="region of interest" description="Disordered" evidence="1">
    <location>
        <begin position="1"/>
        <end position="22"/>
    </location>
</feature>
<comment type="caution">
    <text evidence="2">The sequence shown here is derived from an EMBL/GenBank/DDBJ whole genome shotgun (WGS) entry which is preliminary data.</text>
</comment>